<name>A0ACB9N6P6_9MYRT</name>
<reference evidence="2" key="1">
    <citation type="journal article" date="2023" name="Front. Plant Sci.">
        <title>Chromosomal-level genome assembly of Melastoma candidum provides insights into trichome evolution.</title>
        <authorList>
            <person name="Zhong Y."/>
            <person name="Wu W."/>
            <person name="Sun C."/>
            <person name="Zou P."/>
            <person name="Liu Y."/>
            <person name="Dai S."/>
            <person name="Zhou R."/>
        </authorList>
    </citation>
    <scope>NUCLEOTIDE SEQUENCE [LARGE SCALE GENOMIC DNA]</scope>
</reference>
<protein>
    <submittedName>
        <fullName evidence="1">Uncharacterized protein</fullName>
    </submittedName>
</protein>
<organism evidence="1 2">
    <name type="scientific">Melastoma candidum</name>
    <dbReference type="NCBI Taxonomy" id="119954"/>
    <lineage>
        <taxon>Eukaryota</taxon>
        <taxon>Viridiplantae</taxon>
        <taxon>Streptophyta</taxon>
        <taxon>Embryophyta</taxon>
        <taxon>Tracheophyta</taxon>
        <taxon>Spermatophyta</taxon>
        <taxon>Magnoliopsida</taxon>
        <taxon>eudicotyledons</taxon>
        <taxon>Gunneridae</taxon>
        <taxon>Pentapetalae</taxon>
        <taxon>rosids</taxon>
        <taxon>malvids</taxon>
        <taxon>Myrtales</taxon>
        <taxon>Melastomataceae</taxon>
        <taxon>Melastomatoideae</taxon>
        <taxon>Melastomateae</taxon>
        <taxon>Melastoma</taxon>
    </lineage>
</organism>
<proteinExistence type="predicted"/>
<accession>A0ACB9N6P6</accession>
<evidence type="ECO:0000313" key="1">
    <source>
        <dbReference type="EMBL" id="KAI4331384.1"/>
    </source>
</evidence>
<comment type="caution">
    <text evidence="1">The sequence shown here is derived from an EMBL/GenBank/DDBJ whole genome shotgun (WGS) entry which is preliminary data.</text>
</comment>
<sequence length="465" mass="50186">MSPFRNPTPSSLYPQIYEDSHPQHPYERCPSSATSLYPAYPDAESLYPYSVPSPPPECAEKVLIRIPGSILNLIDDEYSVQLATGDFAVHALFQGEDVVAAIACVDNEFQWPIAKDAAVVKLDESHYFFSLGGPGKADSDSDSSGDERGKDKRKGKEKGSGKGKSKGKAEDSRFLSYGLTIASKGQEGLVKELDVILERYGAFSVQQVKAKGEVLDGTVAKEISPEELCNAGFETRRVMEERSAAYWTMLAPNVEEYSSTAAKLIAMGSGQLIRGILWCGDVTVDRLNWGNDFLMKRITKEEKDVEIVPDTLKRIKRAKKMTKMTEKVATGVLSGVVRVSGFFTSSLANSKAGKKFLGMLPGEIALASLDGFNKVCDAVEVTGKNVMATSSTVTTGLVTHKYGEQAGQATQEGLHAAGHAFGTAWAVFKLRKALNPKNAVKPSNIAKTAIKAAAAEAKAQSKKPK</sequence>
<dbReference type="EMBL" id="CM042887">
    <property type="protein sequence ID" value="KAI4331384.1"/>
    <property type="molecule type" value="Genomic_DNA"/>
</dbReference>
<evidence type="ECO:0000313" key="2">
    <source>
        <dbReference type="Proteomes" id="UP001057402"/>
    </source>
</evidence>
<dbReference type="Proteomes" id="UP001057402">
    <property type="component" value="Chromosome 8"/>
</dbReference>
<keyword evidence="2" id="KW-1185">Reference proteome</keyword>
<gene>
    <name evidence="1" type="ORF">MLD38_029575</name>
</gene>